<dbReference type="InterPro" id="IPR036249">
    <property type="entry name" value="Thioredoxin-like_sf"/>
</dbReference>
<protein>
    <submittedName>
        <fullName evidence="1">Uncharacterized protein</fullName>
    </submittedName>
</protein>
<evidence type="ECO:0000313" key="2">
    <source>
        <dbReference type="Proteomes" id="UP000319809"/>
    </source>
</evidence>
<dbReference type="KEGG" id="spol:FH971_09935"/>
<dbReference type="EMBL" id="CP041036">
    <property type="protein sequence ID" value="QDE31268.1"/>
    <property type="molecule type" value="Genomic_DNA"/>
</dbReference>
<evidence type="ECO:0000313" key="1">
    <source>
        <dbReference type="EMBL" id="QDE31268.1"/>
    </source>
</evidence>
<keyword evidence="2" id="KW-1185">Reference proteome</keyword>
<dbReference type="Proteomes" id="UP000319809">
    <property type="component" value="Chromosome"/>
</dbReference>
<accession>A0A4Y5YF67</accession>
<reference evidence="1 2" key="1">
    <citation type="submission" date="2019-06" db="EMBL/GenBank/DDBJ databases">
        <title>The genome of Shewanella sp. SM1901.</title>
        <authorList>
            <person name="Cha Q."/>
        </authorList>
    </citation>
    <scope>NUCLEOTIDE SEQUENCE [LARGE SCALE GENOMIC DNA]</scope>
    <source>
        <strain evidence="1 2">SM1901</strain>
    </source>
</reference>
<proteinExistence type="predicted"/>
<dbReference type="AlphaFoldDB" id="A0A4Y5YF67"/>
<dbReference type="SUPFAM" id="SSF52833">
    <property type="entry name" value="Thioredoxin-like"/>
    <property type="match status" value="1"/>
</dbReference>
<sequence length="188" mass="20553">MLTRPTIPITLWGSTSRRVTELTLLAILTLCGPSAIAGDGPWPSFTATALSGEKVDSNKLIGQPTLLILTPSRNAAISTREWVNTLRSEIDHSKYRVRDVLAVNLPFFMSEEDAIGRAKEQVPQRYHDQTWILNSQIMESALGVPSDSEEAVIVVLDKNGNLISQVHGKVTAARMSEITNALQSLTSD</sequence>
<name>A0A4Y5YF67_9GAMM</name>
<gene>
    <name evidence="1" type="ORF">FH971_09935</name>
</gene>
<organism evidence="1 2">
    <name type="scientific">Shewanella polaris</name>
    <dbReference type="NCBI Taxonomy" id="2588449"/>
    <lineage>
        <taxon>Bacteria</taxon>
        <taxon>Pseudomonadati</taxon>
        <taxon>Pseudomonadota</taxon>
        <taxon>Gammaproteobacteria</taxon>
        <taxon>Alteromonadales</taxon>
        <taxon>Shewanellaceae</taxon>
        <taxon>Shewanella</taxon>
    </lineage>
</organism>